<dbReference type="AlphaFoldDB" id="W6A7Y6"/>
<dbReference type="RefSeq" id="WP_025363232.1">
    <property type="nucleotide sequence ID" value="NZ_CP006681.1"/>
</dbReference>
<proteinExistence type="predicted"/>
<dbReference type="PATRIC" id="fig|1276246.3.peg.658"/>
<name>W6A7Y6_9MOLU</name>
<dbReference type="Proteomes" id="UP000019267">
    <property type="component" value="Chromosome"/>
</dbReference>
<dbReference type="HOGENOM" id="CLU_581250_0_0_14"/>
<keyword evidence="2" id="KW-1185">Reference proteome</keyword>
<dbReference type="STRING" id="1276246.SCULI_v1c06590"/>
<protein>
    <submittedName>
        <fullName evidence="1">Uncharacterized protein</fullName>
    </submittedName>
</protein>
<evidence type="ECO:0000313" key="2">
    <source>
        <dbReference type="Proteomes" id="UP000019267"/>
    </source>
</evidence>
<dbReference type="OrthoDB" id="9807879at2"/>
<dbReference type="KEGG" id="scq:SCULI_v1c06590"/>
<accession>W6A7Y6</accession>
<gene>
    <name evidence="1" type="ORF">SCULI_v1c06590</name>
</gene>
<reference evidence="1 2" key="1">
    <citation type="journal article" date="2014" name="Genome Biol. Evol.">
        <title>Molecular evolution of the substrate utilization strategies and putative virulence factors in mosquito-associated Spiroplasma species.</title>
        <authorList>
            <person name="Chang T.H."/>
            <person name="Lo W.S."/>
            <person name="Ku C."/>
            <person name="Chen L.L."/>
            <person name="Kuo C.H."/>
        </authorList>
    </citation>
    <scope>NUCLEOTIDE SEQUENCE [LARGE SCALE GENOMIC DNA]</scope>
    <source>
        <strain evidence="1">AES-1</strain>
    </source>
</reference>
<organism evidence="1 2">
    <name type="scientific">Spiroplasma culicicola AES-1</name>
    <dbReference type="NCBI Taxonomy" id="1276246"/>
    <lineage>
        <taxon>Bacteria</taxon>
        <taxon>Bacillati</taxon>
        <taxon>Mycoplasmatota</taxon>
        <taxon>Mollicutes</taxon>
        <taxon>Entomoplasmatales</taxon>
        <taxon>Spiroplasmataceae</taxon>
        <taxon>Spiroplasma</taxon>
    </lineage>
</organism>
<sequence>MQKLLSMIGIVSLNITSVSPILQSKLQENINNSYIKNTECILNQNITADECKNEVISNYIEGTDIFGNYAKIYIDEWIVNLNYDLWYNSSNTEYNYETIYRLLQTTVPNFHLGTHEEDKKTIVQTFMDKSREYANLKSSGIIIEIKRILSQKQVSVGIMDTWKRYPNDQVNPTNPWGDQVTWTGNQKINGYRSSIALPEWFRFASSINELVDKFQYFSFTNAEVKSFASNDSKTNYDLRNYFSTTNILTQNTLVTQDYHYSKFPDGTVDLTTRYDVLVDGTNIKIRVNYQGSSVFSNSKKFGFNANYGDYFVLVNNFNQFELEQSYNKFLADLNTRQPEPGLPPAGGSQAVSNLLLQFDENNLFLFEINLNHALLEILRITTCMHPNWEHRQLLTSTLFMISTQFAGSSSQERNFIIDRLMDAFNEYYDNGLIGLLQQYWPDVSRYGVAITIDNHDGYVTNSILPWNQNG</sequence>
<evidence type="ECO:0000313" key="1">
    <source>
        <dbReference type="EMBL" id="AHI53000.1"/>
    </source>
</evidence>
<dbReference type="EMBL" id="CP006681">
    <property type="protein sequence ID" value="AHI53000.1"/>
    <property type="molecule type" value="Genomic_DNA"/>
</dbReference>